<keyword evidence="4 5" id="KW-0720">Serine protease</keyword>
<dbReference type="PANTHER" id="PTHR43806">
    <property type="entry name" value="PEPTIDASE S8"/>
    <property type="match status" value="1"/>
</dbReference>
<dbReference type="InterPro" id="IPR015500">
    <property type="entry name" value="Peptidase_S8_subtilisin-rel"/>
</dbReference>
<dbReference type="OrthoDB" id="9790784at2"/>
<feature type="domain" description="Peptidase S8/S53" evidence="7">
    <location>
        <begin position="70"/>
        <end position="358"/>
    </location>
</feature>
<evidence type="ECO:0000256" key="4">
    <source>
        <dbReference type="ARBA" id="ARBA00022825"/>
    </source>
</evidence>
<name>A0A6L5JZE5_RHOTE</name>
<dbReference type="SUPFAM" id="SSF52743">
    <property type="entry name" value="Subtilisin-like"/>
    <property type="match status" value="1"/>
</dbReference>
<feature type="signal peptide" evidence="6">
    <location>
        <begin position="1"/>
        <end position="47"/>
    </location>
</feature>
<dbReference type="InterPro" id="IPR036852">
    <property type="entry name" value="Peptidase_S8/S53_dom_sf"/>
</dbReference>
<comment type="caution">
    <text evidence="8">The sequence shown here is derived from an EMBL/GenBank/DDBJ whole genome shotgun (WGS) entry which is preliminary data.</text>
</comment>
<dbReference type="InterPro" id="IPR000209">
    <property type="entry name" value="Peptidase_S8/S53_dom"/>
</dbReference>
<protein>
    <submittedName>
        <fullName evidence="8">S8 family serine peptidase</fullName>
    </submittedName>
</protein>
<dbReference type="GO" id="GO:0006508">
    <property type="term" value="P:proteolysis"/>
    <property type="evidence" value="ECO:0007669"/>
    <property type="project" value="UniProtKB-KW"/>
</dbReference>
<dbReference type="InterPro" id="IPR050131">
    <property type="entry name" value="Peptidase_S8_subtilisin-like"/>
</dbReference>
<feature type="chain" id="PRO_5027121496" evidence="6">
    <location>
        <begin position="48"/>
        <end position="777"/>
    </location>
</feature>
<dbReference type="PROSITE" id="PS51892">
    <property type="entry name" value="SUBTILASE"/>
    <property type="match status" value="1"/>
</dbReference>
<dbReference type="Pfam" id="PF00082">
    <property type="entry name" value="Peptidase_S8"/>
    <property type="match status" value="1"/>
</dbReference>
<evidence type="ECO:0000256" key="5">
    <source>
        <dbReference type="PROSITE-ProRule" id="PRU01240"/>
    </source>
</evidence>
<reference evidence="8 9" key="1">
    <citation type="submission" date="2019-10" db="EMBL/GenBank/DDBJ databases">
        <title>Whole-genome sequence of the purple nonsulfur photosynthetic bacterium Rhodocyclus tenuis.</title>
        <authorList>
            <person name="Kyndt J.A."/>
            <person name="Meyer T.E."/>
        </authorList>
    </citation>
    <scope>NUCLEOTIDE SEQUENCE [LARGE SCALE GENOMIC DNA]</scope>
    <source>
        <strain evidence="8 9">DSM 110</strain>
    </source>
</reference>
<dbReference type="Gene3D" id="3.40.50.200">
    <property type="entry name" value="Peptidase S8/S53 domain"/>
    <property type="match status" value="1"/>
</dbReference>
<evidence type="ECO:0000313" key="8">
    <source>
        <dbReference type="EMBL" id="MQY52673.1"/>
    </source>
</evidence>
<dbReference type="Proteomes" id="UP000480275">
    <property type="component" value="Unassembled WGS sequence"/>
</dbReference>
<dbReference type="InterPro" id="IPR023828">
    <property type="entry name" value="Peptidase_S8_Ser-AS"/>
</dbReference>
<dbReference type="EMBL" id="WIXJ01000014">
    <property type="protein sequence ID" value="MQY52673.1"/>
    <property type="molecule type" value="Genomic_DNA"/>
</dbReference>
<dbReference type="PROSITE" id="PS00137">
    <property type="entry name" value="SUBTILASE_HIS"/>
    <property type="match status" value="1"/>
</dbReference>
<dbReference type="PANTHER" id="PTHR43806:SF11">
    <property type="entry name" value="CEREVISIN-RELATED"/>
    <property type="match status" value="1"/>
</dbReference>
<dbReference type="PRINTS" id="PR00723">
    <property type="entry name" value="SUBTILISIN"/>
</dbReference>
<dbReference type="GO" id="GO:0004252">
    <property type="term" value="F:serine-type endopeptidase activity"/>
    <property type="evidence" value="ECO:0007669"/>
    <property type="project" value="UniProtKB-UniRule"/>
</dbReference>
<feature type="active site" description="Charge relay system" evidence="5">
    <location>
        <position position="79"/>
    </location>
</feature>
<comment type="similarity">
    <text evidence="1 5">Belongs to the peptidase S8 family.</text>
</comment>
<sequence length="777" mass="79573">MLPAALPCPSRHASRHTSRHAFSARQRTAFAGLLALGSWTVASPAQAQTYAPWLRQIGITNTVESAAAWGKGQLLGVVDTGINATHPQFAPGQVSQALSSCAAVSFRCSNGFADDNSHGTAVASIAAGNRVSQFSTITAGGYTTVAGNFIGVAPAANILSEKVLNAAGSGYSTDVANGVRKAADAGAGVINVSITYGNDAATVAAINYAAAKGAFIVWAGGNSAQNLLNNASTSGLTATAIQHLVFAGSVNSANAASSFTNKPGSGGLQSSNGGSTTYAARWVMAPGEAILAPSTTAGNAAYGLWSGTSMAAPIVSGSLMLLQNAWPILKTNGTAANLLLATATDLGSKGVDATYGNGLVNLTTAFNPYGPLSVTKANGQTIAVSSITGALISSGAFGSLSAIQSKLASYTAFDGYARNFSVNLAGLIKAPSSSASLNPLPTNAYSAPKVMKYAGGELAVSLQSTGDAISHLGEFGYIADVDRAQTVGFSLFTDKAGSVTGFGYGASSSYPFAKALFNDDLIARQMSDFDAVSASNLAQRGYQFSYGTRLSTDLRVAASYSATPANTLLQPGAPQNAQVKIGASYLFAPRVSGGLTYSTLNEQSSLLGAAYDSSGILALGKNTTQVVGISLAFKLDRQSSLLVNGEVGYTRASEGSGNSLFAATSALQSRAFGVTYLRESIWNKDDQLLASVKQPLRVSAGSAAIITANVDAQGYAVYDKSWSSLVPDGREIDLTLNYRMPVDKTHTVALQAMYQKDAANIAGNNATSLGLMWTSRF</sequence>
<evidence type="ECO:0000256" key="2">
    <source>
        <dbReference type="ARBA" id="ARBA00022670"/>
    </source>
</evidence>
<evidence type="ECO:0000256" key="6">
    <source>
        <dbReference type="SAM" id="SignalP"/>
    </source>
</evidence>
<organism evidence="8 9">
    <name type="scientific">Rhodocyclus tenuis</name>
    <name type="common">Rhodospirillum tenue</name>
    <dbReference type="NCBI Taxonomy" id="1066"/>
    <lineage>
        <taxon>Bacteria</taxon>
        <taxon>Pseudomonadati</taxon>
        <taxon>Pseudomonadota</taxon>
        <taxon>Betaproteobacteria</taxon>
        <taxon>Rhodocyclales</taxon>
        <taxon>Rhodocyclaceae</taxon>
        <taxon>Rhodocyclus</taxon>
    </lineage>
</organism>
<dbReference type="PROSITE" id="PS00138">
    <property type="entry name" value="SUBTILASE_SER"/>
    <property type="match status" value="1"/>
</dbReference>
<feature type="active site" description="Charge relay system" evidence="5">
    <location>
        <position position="118"/>
    </location>
</feature>
<dbReference type="AlphaFoldDB" id="A0A6L5JZE5"/>
<accession>A0A6L5JZE5</accession>
<gene>
    <name evidence="8" type="ORF">GHK24_12920</name>
</gene>
<keyword evidence="6" id="KW-0732">Signal</keyword>
<evidence type="ECO:0000256" key="3">
    <source>
        <dbReference type="ARBA" id="ARBA00022801"/>
    </source>
</evidence>
<keyword evidence="3 5" id="KW-0378">Hydrolase</keyword>
<proteinExistence type="inferred from homology"/>
<keyword evidence="2 5" id="KW-0645">Protease</keyword>
<evidence type="ECO:0000256" key="1">
    <source>
        <dbReference type="ARBA" id="ARBA00011073"/>
    </source>
</evidence>
<dbReference type="InterPro" id="IPR022398">
    <property type="entry name" value="Peptidase_S8_His-AS"/>
</dbReference>
<evidence type="ECO:0000313" key="9">
    <source>
        <dbReference type="Proteomes" id="UP000480275"/>
    </source>
</evidence>
<feature type="active site" description="Charge relay system" evidence="5">
    <location>
        <position position="309"/>
    </location>
</feature>
<evidence type="ECO:0000259" key="7">
    <source>
        <dbReference type="Pfam" id="PF00082"/>
    </source>
</evidence>